<keyword evidence="2" id="KW-1185">Reference proteome</keyword>
<evidence type="ECO:0000313" key="2">
    <source>
        <dbReference type="Proteomes" id="UP000660611"/>
    </source>
</evidence>
<protein>
    <submittedName>
        <fullName evidence="1">Uncharacterized protein</fullName>
    </submittedName>
</protein>
<comment type="caution">
    <text evidence="1">The sequence shown here is derived from an EMBL/GenBank/DDBJ whole genome shotgun (WGS) entry which is preliminary data.</text>
</comment>
<dbReference type="Proteomes" id="UP000660611">
    <property type="component" value="Unassembled WGS sequence"/>
</dbReference>
<accession>A0A919PLA4</accession>
<name>A0A919PLA4_9ACTN</name>
<proteinExistence type="predicted"/>
<evidence type="ECO:0000313" key="1">
    <source>
        <dbReference type="EMBL" id="GIG45859.1"/>
    </source>
</evidence>
<organism evidence="1 2">
    <name type="scientific">Dactylosporangium siamense</name>
    <dbReference type="NCBI Taxonomy" id="685454"/>
    <lineage>
        <taxon>Bacteria</taxon>
        <taxon>Bacillati</taxon>
        <taxon>Actinomycetota</taxon>
        <taxon>Actinomycetes</taxon>
        <taxon>Micromonosporales</taxon>
        <taxon>Micromonosporaceae</taxon>
        <taxon>Dactylosporangium</taxon>
    </lineage>
</organism>
<dbReference type="EMBL" id="BONQ01000057">
    <property type="protein sequence ID" value="GIG45859.1"/>
    <property type="molecule type" value="Genomic_DNA"/>
</dbReference>
<dbReference type="AlphaFoldDB" id="A0A919PLA4"/>
<sequence length="139" mass="14909">MSALVLSADQRWPADPALAERVVELLGSWVSDPLTRGWLAAGGDAGDLRGLPATGRRETLTALRDRVGPALALPPDAAAALRRAAAAVLAQDDEIDDWIRAGHPVRAIKAIREQLACGIQRATDEYHHRAAPLLRPDED</sequence>
<reference evidence="1" key="1">
    <citation type="submission" date="2021-01" db="EMBL/GenBank/DDBJ databases">
        <title>Whole genome shotgun sequence of Dactylosporangium siamense NBRC 106093.</title>
        <authorList>
            <person name="Komaki H."/>
            <person name="Tamura T."/>
        </authorList>
    </citation>
    <scope>NUCLEOTIDE SEQUENCE</scope>
    <source>
        <strain evidence="1">NBRC 106093</strain>
    </source>
</reference>
<dbReference type="RefSeq" id="WP_203847659.1">
    <property type="nucleotide sequence ID" value="NZ_BAAAVW010000012.1"/>
</dbReference>
<gene>
    <name evidence="1" type="ORF">Dsi01nite_039000</name>
</gene>